<dbReference type="KEGG" id="pmes:FX988_00721"/>
<evidence type="ECO:0008006" key="3">
    <source>
        <dbReference type="Google" id="ProtNLM"/>
    </source>
</evidence>
<sequence>MLSTIQQLLEKRDTKTLTHALIHSSRWLLGERLHYGPVQQRGLMAHWLDIMSRSGSIEQCATLHSGDIDAGLFCFNSTSSKAYFITMCEHSDGAIKQLLQWVDSASLAKHYNTDENETGSTSSTSMDFWPEPDPLQLSEFDPQLHQYTTHAGINDVLCGNSSDAIQTMLTDWWQIWQGFDSAGIEGVYAQLSHLSINSTVINDAGTIRSSIASWLTQLEGTLQRRYSQLEQIVADENSALVRWRIDADIKSGNGLVRVRLPIVTMLTFTKGKIENEYWVIDSLAFEKRFGIPLPF</sequence>
<dbReference type="RefSeq" id="WP_160178375.1">
    <property type="nucleotide sequence ID" value="NZ_CP047656.1"/>
</dbReference>
<gene>
    <name evidence="1" type="ORF">FX988_00721</name>
</gene>
<dbReference type="Gene3D" id="3.10.450.50">
    <property type="match status" value="1"/>
</dbReference>
<dbReference type="Proteomes" id="UP000464524">
    <property type="component" value="Chromosome"/>
</dbReference>
<dbReference type="InterPro" id="IPR032710">
    <property type="entry name" value="NTF2-like_dom_sf"/>
</dbReference>
<dbReference type="SUPFAM" id="SSF54427">
    <property type="entry name" value="NTF2-like"/>
    <property type="match status" value="1"/>
</dbReference>
<dbReference type="EMBL" id="CP047656">
    <property type="protein sequence ID" value="QHJ10507.1"/>
    <property type="molecule type" value="Genomic_DNA"/>
</dbReference>
<protein>
    <recommendedName>
        <fullName evidence="3">SnoaL-like domain-containing protein</fullName>
    </recommendedName>
</protein>
<evidence type="ECO:0000313" key="1">
    <source>
        <dbReference type="EMBL" id="QHJ10507.1"/>
    </source>
</evidence>
<evidence type="ECO:0000313" key="2">
    <source>
        <dbReference type="Proteomes" id="UP000464524"/>
    </source>
</evidence>
<accession>A0A857JHU9</accession>
<dbReference type="OrthoDB" id="6379199at2"/>
<reference evidence="1 2" key="1">
    <citation type="submission" date="2019-12" db="EMBL/GenBank/DDBJ databases">
        <title>Genome sequencing and assembly of endphytes of Porphyra tenera.</title>
        <authorList>
            <person name="Park J.M."/>
            <person name="Shin R."/>
            <person name="Jo S.H."/>
        </authorList>
    </citation>
    <scope>NUCLEOTIDE SEQUENCE [LARGE SCALE GENOMIC DNA]</scope>
    <source>
        <strain evidence="1 2">GPM4</strain>
    </source>
</reference>
<dbReference type="AlphaFoldDB" id="A0A857JHU9"/>
<keyword evidence="2" id="KW-1185">Reference proteome</keyword>
<proteinExistence type="predicted"/>
<name>A0A857JHU9_9ALTE</name>
<organism evidence="1 2">
    <name type="scientific">Paraglaciecola mesophila</name>
    <dbReference type="NCBI Taxonomy" id="197222"/>
    <lineage>
        <taxon>Bacteria</taxon>
        <taxon>Pseudomonadati</taxon>
        <taxon>Pseudomonadota</taxon>
        <taxon>Gammaproteobacteria</taxon>
        <taxon>Alteromonadales</taxon>
        <taxon>Alteromonadaceae</taxon>
        <taxon>Paraglaciecola</taxon>
    </lineage>
</organism>